<keyword evidence="3" id="KW-1185">Reference proteome</keyword>
<sequence length="155" mass="16984">MCNYCLLGVEDFCTVRIYGTPEAVNRRQQQEYLRAAEEVARQSAAAYLHFNKQQLSSSQASMLHDYFAQLTGQPGHQSSLFHPNTPAGNSHPFAAATQQYLVSNAGGSSLVHSDGSNFYANLSSQRQFESATQSNNYVQGPGAIEQQQNRSSMVG</sequence>
<evidence type="ECO:0000313" key="2">
    <source>
        <dbReference type="EMBL" id="TGZ72708.1"/>
    </source>
</evidence>
<feature type="region of interest" description="Disordered" evidence="1">
    <location>
        <begin position="130"/>
        <end position="155"/>
    </location>
</feature>
<reference evidence="2 3" key="1">
    <citation type="journal article" date="2019" name="BMC Genomics">
        <title>New insights from Opisthorchis felineus genome: update on genomics of the epidemiologically important liver flukes.</title>
        <authorList>
            <person name="Ershov N.I."/>
            <person name="Mordvinov V.A."/>
            <person name="Prokhortchouk E.B."/>
            <person name="Pakharukova M.Y."/>
            <person name="Gunbin K.V."/>
            <person name="Ustyantsev K."/>
            <person name="Genaev M.A."/>
            <person name="Blinov A.G."/>
            <person name="Mazur A."/>
            <person name="Boulygina E."/>
            <person name="Tsygankova S."/>
            <person name="Khrameeva E."/>
            <person name="Chekanov N."/>
            <person name="Fan G."/>
            <person name="Xiao A."/>
            <person name="Zhang H."/>
            <person name="Xu X."/>
            <person name="Yang H."/>
            <person name="Solovyev V."/>
            <person name="Lee S.M."/>
            <person name="Liu X."/>
            <person name="Afonnikov D.A."/>
            <person name="Skryabin K.G."/>
        </authorList>
    </citation>
    <scope>NUCLEOTIDE SEQUENCE [LARGE SCALE GENOMIC DNA]</scope>
    <source>
        <strain evidence="2">AK-0245</strain>
        <tissue evidence="2">Whole organism</tissue>
    </source>
</reference>
<dbReference type="AlphaFoldDB" id="A0A4S2MED3"/>
<name>A0A4S2MED3_OPIFE</name>
<dbReference type="Proteomes" id="UP000308267">
    <property type="component" value="Unassembled WGS sequence"/>
</dbReference>
<evidence type="ECO:0000313" key="3">
    <source>
        <dbReference type="Proteomes" id="UP000308267"/>
    </source>
</evidence>
<comment type="caution">
    <text evidence="2">The sequence shown here is derived from an EMBL/GenBank/DDBJ whole genome shotgun (WGS) entry which is preliminary data.</text>
</comment>
<protein>
    <submittedName>
        <fullName evidence="2">Uncharacterized protein</fullName>
    </submittedName>
</protein>
<organism evidence="2 3">
    <name type="scientific">Opisthorchis felineus</name>
    <dbReference type="NCBI Taxonomy" id="147828"/>
    <lineage>
        <taxon>Eukaryota</taxon>
        <taxon>Metazoa</taxon>
        <taxon>Spiralia</taxon>
        <taxon>Lophotrochozoa</taxon>
        <taxon>Platyhelminthes</taxon>
        <taxon>Trematoda</taxon>
        <taxon>Digenea</taxon>
        <taxon>Opisthorchiida</taxon>
        <taxon>Opisthorchiata</taxon>
        <taxon>Opisthorchiidae</taxon>
        <taxon>Opisthorchis</taxon>
    </lineage>
</organism>
<proteinExistence type="predicted"/>
<evidence type="ECO:0000256" key="1">
    <source>
        <dbReference type="SAM" id="MobiDB-lite"/>
    </source>
</evidence>
<gene>
    <name evidence="2" type="ORF">CRM22_001924</name>
</gene>
<feature type="compositionally biased region" description="Polar residues" evidence="1">
    <location>
        <begin position="145"/>
        <end position="155"/>
    </location>
</feature>
<dbReference type="EMBL" id="SJOL01003391">
    <property type="protein sequence ID" value="TGZ72708.1"/>
    <property type="molecule type" value="Genomic_DNA"/>
</dbReference>
<accession>A0A4S2MED3</accession>